<dbReference type="GO" id="GO:0042026">
    <property type="term" value="P:protein refolding"/>
    <property type="evidence" value="ECO:0007669"/>
    <property type="project" value="TreeGrafter"/>
</dbReference>
<dbReference type="FunFam" id="2.60.260.20:FF:000013">
    <property type="entry name" value="DnaJ subfamily B member 11"/>
    <property type="match status" value="1"/>
</dbReference>
<evidence type="ECO:0000256" key="6">
    <source>
        <dbReference type="SAM" id="MobiDB-lite"/>
    </source>
</evidence>
<keyword evidence="3" id="KW-0346">Stress response</keyword>
<keyword evidence="8" id="KW-0238">DNA-binding</keyword>
<feature type="compositionally biased region" description="Basic residues" evidence="6">
    <location>
        <begin position="242"/>
        <end position="255"/>
    </location>
</feature>
<dbReference type="Gene3D" id="2.60.260.20">
    <property type="entry name" value="Urease metallochaperone UreE, N-terminal domain"/>
    <property type="match status" value="2"/>
</dbReference>
<dbReference type="Proteomes" id="UP000265715">
    <property type="component" value="Unassembled WGS sequence"/>
</dbReference>
<dbReference type="GO" id="GO:0005737">
    <property type="term" value="C:cytoplasm"/>
    <property type="evidence" value="ECO:0007669"/>
    <property type="project" value="UniProtKB-SubCell"/>
</dbReference>
<comment type="similarity">
    <text evidence="5">Belongs to the DnaJ family.</text>
</comment>
<evidence type="ECO:0000313" key="8">
    <source>
        <dbReference type="EMBL" id="RIH90596.1"/>
    </source>
</evidence>
<comment type="subcellular location">
    <subcellularLocation>
        <location evidence="1">Cytoplasm</location>
    </subcellularLocation>
</comment>
<dbReference type="CDD" id="cd10747">
    <property type="entry name" value="DnaJ_C"/>
    <property type="match status" value="1"/>
</dbReference>
<name>A0A399F4K9_9DEIN</name>
<organism evidence="8 9">
    <name type="scientific">Calidithermus terrae</name>
    <dbReference type="NCBI Taxonomy" id="1408545"/>
    <lineage>
        <taxon>Bacteria</taxon>
        <taxon>Thermotogati</taxon>
        <taxon>Deinococcota</taxon>
        <taxon>Deinococci</taxon>
        <taxon>Thermales</taxon>
        <taxon>Thermaceae</taxon>
        <taxon>Calidithermus</taxon>
    </lineage>
</organism>
<keyword evidence="4" id="KW-0143">Chaperone</keyword>
<dbReference type="OrthoDB" id="9779889at2"/>
<dbReference type="Pfam" id="PF00226">
    <property type="entry name" value="DnaJ"/>
    <property type="match status" value="1"/>
</dbReference>
<evidence type="ECO:0000256" key="5">
    <source>
        <dbReference type="ARBA" id="ARBA00061004"/>
    </source>
</evidence>
<proteinExistence type="inferred from homology"/>
<dbReference type="InterPro" id="IPR001623">
    <property type="entry name" value="DnaJ_domain"/>
</dbReference>
<dbReference type="GO" id="GO:0006260">
    <property type="term" value="P:DNA replication"/>
    <property type="evidence" value="ECO:0007669"/>
    <property type="project" value="UniProtKB-KW"/>
</dbReference>
<evidence type="ECO:0000313" key="9">
    <source>
        <dbReference type="Proteomes" id="UP000265715"/>
    </source>
</evidence>
<dbReference type="SUPFAM" id="SSF46565">
    <property type="entry name" value="Chaperone J-domain"/>
    <property type="match status" value="1"/>
</dbReference>
<dbReference type="InterPro" id="IPR002939">
    <property type="entry name" value="DnaJ_C"/>
</dbReference>
<dbReference type="GO" id="GO:0051082">
    <property type="term" value="F:unfolded protein binding"/>
    <property type="evidence" value="ECO:0007669"/>
    <property type="project" value="InterPro"/>
</dbReference>
<gene>
    <name evidence="8" type="primary">cbpA_1</name>
    <name evidence="8" type="ORF">Mterra_00296</name>
</gene>
<accession>A0A399F4K9</accession>
<dbReference type="InterPro" id="IPR008971">
    <property type="entry name" value="HSP40/DnaJ_pept-bd"/>
</dbReference>
<dbReference type="AlphaFoldDB" id="A0A399F4K9"/>
<protein>
    <submittedName>
        <fullName evidence="8">Curved DNA-binding protein</fullName>
    </submittedName>
</protein>
<dbReference type="FunFam" id="1.10.287.110:FF:000034">
    <property type="entry name" value="Chaperone protein DnaJ"/>
    <property type="match status" value="1"/>
</dbReference>
<comment type="caution">
    <text evidence="8">The sequence shown here is derived from an EMBL/GenBank/DDBJ whole genome shotgun (WGS) entry which is preliminary data.</text>
</comment>
<feature type="region of interest" description="Disordered" evidence="6">
    <location>
        <begin position="242"/>
        <end position="262"/>
    </location>
</feature>
<evidence type="ECO:0000256" key="4">
    <source>
        <dbReference type="ARBA" id="ARBA00023186"/>
    </source>
</evidence>
<dbReference type="EMBL" id="QXDL01000006">
    <property type="protein sequence ID" value="RIH90596.1"/>
    <property type="molecule type" value="Genomic_DNA"/>
</dbReference>
<dbReference type="NCBIfam" id="NF010892">
    <property type="entry name" value="PRK14299.1"/>
    <property type="match status" value="1"/>
</dbReference>
<dbReference type="CDD" id="cd06257">
    <property type="entry name" value="DnaJ"/>
    <property type="match status" value="1"/>
</dbReference>
<reference evidence="8 9" key="1">
    <citation type="submission" date="2018-08" db="EMBL/GenBank/DDBJ databases">
        <title>Meiothermus terrae DSM 26712 genome sequencing project.</title>
        <authorList>
            <person name="Da Costa M.S."/>
            <person name="Albuquerque L."/>
            <person name="Raposo P."/>
            <person name="Froufe H.J.C."/>
            <person name="Barroso C.S."/>
            <person name="Egas C."/>
        </authorList>
    </citation>
    <scope>NUCLEOTIDE SEQUENCE [LARGE SCALE GENOMIC DNA]</scope>
    <source>
        <strain evidence="8 9">DSM 26712</strain>
    </source>
</reference>
<dbReference type="SUPFAM" id="SSF49493">
    <property type="entry name" value="HSP40/DnaJ peptide-binding domain"/>
    <property type="match status" value="2"/>
</dbReference>
<dbReference type="Gene3D" id="1.10.287.110">
    <property type="entry name" value="DnaJ domain"/>
    <property type="match status" value="1"/>
</dbReference>
<evidence type="ECO:0000256" key="1">
    <source>
        <dbReference type="ARBA" id="ARBA00004496"/>
    </source>
</evidence>
<dbReference type="SMART" id="SM00271">
    <property type="entry name" value="DnaJ"/>
    <property type="match status" value="1"/>
</dbReference>
<dbReference type="PANTHER" id="PTHR43096:SF52">
    <property type="entry name" value="DNAJ HOMOLOG 1, MITOCHONDRIAL-RELATED"/>
    <property type="match status" value="1"/>
</dbReference>
<sequence>MAYKDYYAILGVSKNASEDEIKKAFKKMARKYHPDVNKDPGAEERFKEINEAYTVLSDPEKRQFYDRYGSDPGQARWQGPPPGQGGFGGNAGDFSDFFQQLFGNLAGRGSGGFGGFEEFFGGGRTGGRVRVGERRDLEAELALSLEEAYRGGEKLISVNNERLSVRIPPGVREGQKIRLAGKGRSGGDLYLTVRVQPSPAMRLEGDDVYAVAEVPAPVAVVGGNVRVATLDGPVDLHVPKHSQNGRKLRLKGKGWPRRDGSRGDQYAEIRVVLPAHPTPEEEKLYQQLAELLKAKH</sequence>
<evidence type="ECO:0000256" key="3">
    <source>
        <dbReference type="ARBA" id="ARBA00023016"/>
    </source>
</evidence>
<feature type="domain" description="J" evidence="7">
    <location>
        <begin position="5"/>
        <end position="69"/>
    </location>
</feature>
<keyword evidence="2" id="KW-0235">DNA replication</keyword>
<dbReference type="GO" id="GO:0003677">
    <property type="term" value="F:DNA binding"/>
    <property type="evidence" value="ECO:0007669"/>
    <property type="project" value="UniProtKB-KW"/>
</dbReference>
<dbReference type="InterPro" id="IPR036869">
    <property type="entry name" value="J_dom_sf"/>
</dbReference>
<keyword evidence="9" id="KW-1185">Reference proteome</keyword>
<dbReference type="PROSITE" id="PS50076">
    <property type="entry name" value="DNAJ_2"/>
    <property type="match status" value="1"/>
</dbReference>
<evidence type="ECO:0000259" key="7">
    <source>
        <dbReference type="PROSITE" id="PS50076"/>
    </source>
</evidence>
<dbReference type="RefSeq" id="WP_119313549.1">
    <property type="nucleotide sequence ID" value="NZ_QXDL01000006.1"/>
</dbReference>
<dbReference type="PANTHER" id="PTHR43096">
    <property type="entry name" value="DNAJ HOMOLOG 1, MITOCHONDRIAL-RELATED"/>
    <property type="match status" value="1"/>
</dbReference>
<evidence type="ECO:0000256" key="2">
    <source>
        <dbReference type="ARBA" id="ARBA00022705"/>
    </source>
</evidence>
<feature type="region of interest" description="Disordered" evidence="6">
    <location>
        <begin position="68"/>
        <end position="88"/>
    </location>
</feature>
<dbReference type="PRINTS" id="PR00625">
    <property type="entry name" value="JDOMAIN"/>
</dbReference>
<dbReference type="Pfam" id="PF01556">
    <property type="entry name" value="DnaJ_C"/>
    <property type="match status" value="1"/>
</dbReference>